<name>A0ACC0XLX1_9ROSI</name>
<protein>
    <submittedName>
        <fullName evidence="1">Uncharacterized protein</fullName>
    </submittedName>
</protein>
<organism evidence="1 2">
    <name type="scientific">Pistacia integerrima</name>
    <dbReference type="NCBI Taxonomy" id="434235"/>
    <lineage>
        <taxon>Eukaryota</taxon>
        <taxon>Viridiplantae</taxon>
        <taxon>Streptophyta</taxon>
        <taxon>Embryophyta</taxon>
        <taxon>Tracheophyta</taxon>
        <taxon>Spermatophyta</taxon>
        <taxon>Magnoliopsida</taxon>
        <taxon>eudicotyledons</taxon>
        <taxon>Gunneridae</taxon>
        <taxon>Pentapetalae</taxon>
        <taxon>rosids</taxon>
        <taxon>malvids</taxon>
        <taxon>Sapindales</taxon>
        <taxon>Anacardiaceae</taxon>
        <taxon>Pistacia</taxon>
    </lineage>
</organism>
<accession>A0ACC0XLX1</accession>
<comment type="caution">
    <text evidence="1">The sequence shown here is derived from an EMBL/GenBank/DDBJ whole genome shotgun (WGS) entry which is preliminary data.</text>
</comment>
<proteinExistence type="predicted"/>
<evidence type="ECO:0000313" key="1">
    <source>
        <dbReference type="EMBL" id="KAJ0020274.1"/>
    </source>
</evidence>
<keyword evidence="2" id="KW-1185">Reference proteome</keyword>
<reference evidence="2" key="1">
    <citation type="journal article" date="2023" name="G3 (Bethesda)">
        <title>Genome assembly and association tests identify interacting loci associated with vigor, precocity, and sex in interspecific pistachio rootstocks.</title>
        <authorList>
            <person name="Palmer W."/>
            <person name="Jacygrad E."/>
            <person name="Sagayaradj S."/>
            <person name="Cavanaugh K."/>
            <person name="Han R."/>
            <person name="Bertier L."/>
            <person name="Beede B."/>
            <person name="Kafkas S."/>
            <person name="Golino D."/>
            <person name="Preece J."/>
            <person name="Michelmore R."/>
        </authorList>
    </citation>
    <scope>NUCLEOTIDE SEQUENCE [LARGE SCALE GENOMIC DNA]</scope>
</reference>
<dbReference type="Proteomes" id="UP001163603">
    <property type="component" value="Chromosome 11"/>
</dbReference>
<gene>
    <name evidence="1" type="ORF">Pint_30959</name>
</gene>
<evidence type="ECO:0000313" key="2">
    <source>
        <dbReference type="Proteomes" id="UP001163603"/>
    </source>
</evidence>
<dbReference type="EMBL" id="CM047746">
    <property type="protein sequence ID" value="KAJ0020274.1"/>
    <property type="molecule type" value="Genomic_DNA"/>
</dbReference>
<sequence>MVGCEDLLENSEPRRKKLTGLENCLCAALRGKQDGKNGLRRVVEGTQLMVGYAFLLIPMSFL</sequence>